<evidence type="ECO:0000313" key="2">
    <source>
        <dbReference type="EMBL" id="OAQ21563.1"/>
    </source>
</evidence>
<dbReference type="STRING" id="999894.TDIS_0081"/>
<evidence type="ECO:0000313" key="3">
    <source>
        <dbReference type="Proteomes" id="UP000078390"/>
    </source>
</evidence>
<evidence type="ECO:0000256" key="1">
    <source>
        <dbReference type="ARBA" id="ARBA00010169"/>
    </source>
</evidence>
<dbReference type="EMBL" id="LWLG01000001">
    <property type="protein sequence ID" value="OAQ21563.1"/>
    <property type="molecule type" value="Genomic_DNA"/>
</dbReference>
<dbReference type="Proteomes" id="UP000078390">
    <property type="component" value="Unassembled WGS sequence"/>
</dbReference>
<dbReference type="InterPro" id="IPR004323">
    <property type="entry name" value="Ion_tolerance_CutA"/>
</dbReference>
<dbReference type="PANTHER" id="PTHR23419">
    <property type="entry name" value="DIVALENT CATION TOLERANCE CUTA-RELATED"/>
    <property type="match status" value="1"/>
</dbReference>
<dbReference type="GO" id="GO:0005507">
    <property type="term" value="F:copper ion binding"/>
    <property type="evidence" value="ECO:0007669"/>
    <property type="project" value="TreeGrafter"/>
</dbReference>
<dbReference type="InterPro" id="IPR011322">
    <property type="entry name" value="N-reg_PII-like_a/b"/>
</dbReference>
<dbReference type="GO" id="GO:0010038">
    <property type="term" value="P:response to metal ion"/>
    <property type="evidence" value="ECO:0007669"/>
    <property type="project" value="InterPro"/>
</dbReference>
<dbReference type="InterPro" id="IPR015867">
    <property type="entry name" value="N-reg_PII/ATP_PRibTrfase_C"/>
</dbReference>
<comment type="similarity">
    <text evidence="1">Belongs to the CutA family.</text>
</comment>
<comment type="caution">
    <text evidence="2">The sequence shown here is derived from an EMBL/GenBank/DDBJ whole genome shotgun (WGS) entry which is preliminary data.</text>
</comment>
<gene>
    <name evidence="2" type="ORF">TDIS_0081</name>
</gene>
<reference evidence="2 3" key="1">
    <citation type="submission" date="2016-04" db="EMBL/GenBank/DDBJ databases">
        <title>Genome analysis of Thermosulfurimonas dismutans, the first thermophilic sulfur-disproportionating bacterium of the phylum Thermodesulfobacteria.</title>
        <authorList>
            <person name="Mardanov A.V."/>
            <person name="Beletsky A.V."/>
            <person name="Kadnikov V.V."/>
            <person name="Slobodkin A.I."/>
            <person name="Ravin N.V."/>
        </authorList>
    </citation>
    <scope>NUCLEOTIDE SEQUENCE [LARGE SCALE GENOMIC DNA]</scope>
    <source>
        <strain evidence="2 3">S95</strain>
    </source>
</reference>
<keyword evidence="3" id="KW-1185">Reference proteome</keyword>
<accession>A0A179D6H5</accession>
<sequence length="108" mass="12330">MSGEVVLLYVTAGSQEEALKIAKTLVEERLCACVNVFPEISSIYWWEGKVQEDREAVLLVKTRREFAEKVKSRILEIHSYTCPCILEIPVIGGHEAFIDWILMETRSS</sequence>
<organism evidence="2 3">
    <name type="scientific">Thermosulfurimonas dismutans</name>
    <dbReference type="NCBI Taxonomy" id="999894"/>
    <lineage>
        <taxon>Bacteria</taxon>
        <taxon>Pseudomonadati</taxon>
        <taxon>Thermodesulfobacteriota</taxon>
        <taxon>Thermodesulfobacteria</taxon>
        <taxon>Thermodesulfobacteriales</taxon>
        <taxon>Thermodesulfobacteriaceae</taxon>
        <taxon>Thermosulfurimonas</taxon>
    </lineage>
</organism>
<name>A0A179D6H5_9BACT</name>
<dbReference type="AlphaFoldDB" id="A0A179D6H5"/>
<protein>
    <submittedName>
        <fullName evidence="2">Periplasmic divalent cation tolerance protein CutA</fullName>
    </submittedName>
</protein>
<dbReference type="RefSeq" id="WP_068668169.1">
    <property type="nucleotide sequence ID" value="NZ_LWLG01000001.1"/>
</dbReference>
<dbReference type="OrthoDB" id="37622at2"/>
<dbReference type="SUPFAM" id="SSF54913">
    <property type="entry name" value="GlnB-like"/>
    <property type="match status" value="1"/>
</dbReference>
<dbReference type="PANTHER" id="PTHR23419:SF8">
    <property type="entry name" value="FI09726P"/>
    <property type="match status" value="1"/>
</dbReference>
<proteinExistence type="inferred from homology"/>
<dbReference type="Gene3D" id="3.30.70.120">
    <property type="match status" value="1"/>
</dbReference>
<dbReference type="Pfam" id="PF03091">
    <property type="entry name" value="CutA1"/>
    <property type="match status" value="1"/>
</dbReference>